<dbReference type="CDD" id="cd02440">
    <property type="entry name" value="AdoMet_MTases"/>
    <property type="match status" value="1"/>
</dbReference>
<dbReference type="InterPro" id="IPR041698">
    <property type="entry name" value="Methyltransf_25"/>
</dbReference>
<dbReference type="SUPFAM" id="SSF53335">
    <property type="entry name" value="S-adenosyl-L-methionine-dependent methyltransferases"/>
    <property type="match status" value="1"/>
</dbReference>
<dbReference type="InterPro" id="IPR050508">
    <property type="entry name" value="Methyltransf_Superfamily"/>
</dbReference>
<dbReference type="Gene3D" id="3.40.50.150">
    <property type="entry name" value="Vaccinia Virus protein VP39"/>
    <property type="match status" value="1"/>
</dbReference>
<evidence type="ECO:0000313" key="2">
    <source>
        <dbReference type="EMBL" id="KAK8054174.1"/>
    </source>
</evidence>
<dbReference type="InterPro" id="IPR029063">
    <property type="entry name" value="SAM-dependent_MTases_sf"/>
</dbReference>
<organism evidence="2 3">
    <name type="scientific">Apiospora saccharicola</name>
    <dbReference type="NCBI Taxonomy" id="335842"/>
    <lineage>
        <taxon>Eukaryota</taxon>
        <taxon>Fungi</taxon>
        <taxon>Dikarya</taxon>
        <taxon>Ascomycota</taxon>
        <taxon>Pezizomycotina</taxon>
        <taxon>Sordariomycetes</taxon>
        <taxon>Xylariomycetidae</taxon>
        <taxon>Amphisphaeriales</taxon>
        <taxon>Apiosporaceae</taxon>
        <taxon>Apiospora</taxon>
    </lineage>
</organism>
<dbReference type="Proteomes" id="UP001446871">
    <property type="component" value="Unassembled WGS sequence"/>
</dbReference>
<reference evidence="2 3" key="1">
    <citation type="submission" date="2023-01" db="EMBL/GenBank/DDBJ databases">
        <title>Analysis of 21 Apiospora genomes using comparative genomics revels a genus with tremendous synthesis potential of carbohydrate active enzymes and secondary metabolites.</title>
        <authorList>
            <person name="Sorensen T."/>
        </authorList>
    </citation>
    <scope>NUCLEOTIDE SEQUENCE [LARGE SCALE GENOMIC DNA]</scope>
    <source>
        <strain evidence="2 3">CBS 83171</strain>
    </source>
</reference>
<dbReference type="PANTHER" id="PTHR42912">
    <property type="entry name" value="METHYLTRANSFERASE"/>
    <property type="match status" value="1"/>
</dbReference>
<accession>A0ABR1U5K2</accession>
<comment type="caution">
    <text evidence="2">The sequence shown here is derived from an EMBL/GenBank/DDBJ whole genome shotgun (WGS) entry which is preliminary data.</text>
</comment>
<dbReference type="PANTHER" id="PTHR42912:SF93">
    <property type="entry name" value="N6-ADENOSINE-METHYLTRANSFERASE TMT1A"/>
    <property type="match status" value="1"/>
</dbReference>
<proteinExistence type="predicted"/>
<evidence type="ECO:0000259" key="1">
    <source>
        <dbReference type="Pfam" id="PF13649"/>
    </source>
</evidence>
<feature type="domain" description="Methyltransferase" evidence="1">
    <location>
        <begin position="74"/>
        <end position="167"/>
    </location>
</feature>
<name>A0ABR1U5K2_9PEZI</name>
<dbReference type="EMBL" id="JAQQWM010000008">
    <property type="protein sequence ID" value="KAK8054174.1"/>
    <property type="molecule type" value="Genomic_DNA"/>
</dbReference>
<gene>
    <name evidence="2" type="ORF">PG996_013475</name>
</gene>
<protein>
    <recommendedName>
        <fullName evidence="1">Methyltransferase domain-containing protein</fullName>
    </recommendedName>
</protein>
<evidence type="ECO:0000313" key="3">
    <source>
        <dbReference type="Proteomes" id="UP001446871"/>
    </source>
</evidence>
<dbReference type="Pfam" id="PF13649">
    <property type="entry name" value="Methyltransf_25"/>
    <property type="match status" value="1"/>
</dbReference>
<sequence length="222" mass="23838">MSHLPATISARTDQFLRRAYALAGSSETQSLYDEWAGAYDTDNHALGYASPRRCVEAVIQNMQSARASSDKLKILDAGCGTGLVGDCLAQSSLADKFVLDGVDLSPGMLAVARKKGVYRELETANLNERVEKPDGSYDVVVCVGTLTKGHVGPKVLAEFARLAAQSGLVVATVLGEIWEIGGYKTEIERLRNVGMVQIVSTEEFGILDEANAGGRMVVLKRE</sequence>
<keyword evidence="3" id="KW-1185">Reference proteome</keyword>